<evidence type="ECO:0000313" key="2">
    <source>
        <dbReference type="Proteomes" id="UP001474181"/>
    </source>
</evidence>
<accession>A0ABV1XCG8</accession>
<proteinExistence type="predicted"/>
<comment type="caution">
    <text evidence="1">The sequence shown here is derived from an EMBL/GenBank/DDBJ whole genome shotgun (WGS) entry which is preliminary data.</text>
</comment>
<gene>
    <name evidence="1" type="ORF">ABT404_46025</name>
</gene>
<dbReference type="InterPro" id="IPR036913">
    <property type="entry name" value="YegP-like_sf"/>
</dbReference>
<dbReference type="SUPFAM" id="SSF160113">
    <property type="entry name" value="YegP-like"/>
    <property type="match status" value="1"/>
</dbReference>
<dbReference type="RefSeq" id="WP_145968850.1">
    <property type="nucleotide sequence ID" value="NZ_BCFL01000016.1"/>
</dbReference>
<reference evidence="1 2" key="1">
    <citation type="submission" date="2024-06" db="EMBL/GenBank/DDBJ databases">
        <title>The Natural Products Discovery Center: Release of the First 8490 Sequenced Strains for Exploring Actinobacteria Biosynthetic Diversity.</title>
        <authorList>
            <person name="Kalkreuter E."/>
            <person name="Kautsar S.A."/>
            <person name="Yang D."/>
            <person name="Bader C.D."/>
            <person name="Teijaro C.N."/>
            <person name="Fluegel L."/>
            <person name="Davis C.M."/>
            <person name="Simpson J.R."/>
            <person name="Lauterbach L."/>
            <person name="Steele A.D."/>
            <person name="Gui C."/>
            <person name="Meng S."/>
            <person name="Li G."/>
            <person name="Viehrig K."/>
            <person name="Ye F."/>
            <person name="Su P."/>
            <person name="Kiefer A.F."/>
            <person name="Nichols A."/>
            <person name="Cepeda A.J."/>
            <person name="Yan W."/>
            <person name="Fan B."/>
            <person name="Jiang Y."/>
            <person name="Adhikari A."/>
            <person name="Zheng C.-J."/>
            <person name="Schuster L."/>
            <person name="Cowan T.M."/>
            <person name="Smanski M.J."/>
            <person name="Chevrette M.G."/>
            <person name="De Carvalho L.P.S."/>
            <person name="Shen B."/>
        </authorList>
    </citation>
    <scope>NUCLEOTIDE SEQUENCE [LARGE SCALE GENOMIC DNA]</scope>
    <source>
        <strain evidence="1 2">NPDC000234</strain>
    </source>
</reference>
<evidence type="ECO:0000313" key="1">
    <source>
        <dbReference type="EMBL" id="MER7186740.1"/>
    </source>
</evidence>
<evidence type="ECO:0008006" key="3">
    <source>
        <dbReference type="Google" id="ProtNLM"/>
    </source>
</evidence>
<dbReference type="Gene3D" id="2.30.29.80">
    <property type="match status" value="1"/>
</dbReference>
<dbReference type="EMBL" id="JBEPEK010000651">
    <property type="protein sequence ID" value="MER7186740.1"/>
    <property type="molecule type" value="Genomic_DNA"/>
</dbReference>
<dbReference type="Proteomes" id="UP001474181">
    <property type="component" value="Unassembled WGS sequence"/>
</dbReference>
<organism evidence="1 2">
    <name type="scientific">Streptomyces hyaluromycini</name>
    <dbReference type="NCBI Taxonomy" id="1377993"/>
    <lineage>
        <taxon>Bacteria</taxon>
        <taxon>Bacillati</taxon>
        <taxon>Actinomycetota</taxon>
        <taxon>Actinomycetes</taxon>
        <taxon>Kitasatosporales</taxon>
        <taxon>Streptomycetaceae</taxon>
        <taxon>Streptomyces</taxon>
    </lineage>
</organism>
<sequence length="114" mass="12583">MRCQVDIDGQGRFGWRLVAPNGRSVAVSLTSHDSHARCRAAFHRMCALHSRTGGGVQHGSDGGGWVWVVWDDSGRHLAGSARTYERHATCRASYDRFRATIAELVYAGPELWGE</sequence>
<name>A0ABV1XCG8_9ACTN</name>
<protein>
    <recommendedName>
        <fullName evidence="3">DUF1508 domain-containing protein</fullName>
    </recommendedName>
</protein>
<keyword evidence="2" id="KW-1185">Reference proteome</keyword>